<sequence>MVLQKYSYVHPNFGAPMLRKSGRRICILLVCVMGGRYLDPL</sequence>
<accession>A0A8T1NLU3</accession>
<dbReference type="AlphaFoldDB" id="A0A8T1NLU3"/>
<name>A0A8T1NLU3_CARIL</name>
<comment type="caution">
    <text evidence="1">The sequence shown here is derived from an EMBL/GenBank/DDBJ whole genome shotgun (WGS) entry which is preliminary data.</text>
</comment>
<organism evidence="1 2">
    <name type="scientific">Carya illinoinensis</name>
    <name type="common">Pecan</name>
    <dbReference type="NCBI Taxonomy" id="32201"/>
    <lineage>
        <taxon>Eukaryota</taxon>
        <taxon>Viridiplantae</taxon>
        <taxon>Streptophyta</taxon>
        <taxon>Embryophyta</taxon>
        <taxon>Tracheophyta</taxon>
        <taxon>Spermatophyta</taxon>
        <taxon>Magnoliopsida</taxon>
        <taxon>eudicotyledons</taxon>
        <taxon>Gunneridae</taxon>
        <taxon>Pentapetalae</taxon>
        <taxon>rosids</taxon>
        <taxon>fabids</taxon>
        <taxon>Fagales</taxon>
        <taxon>Juglandaceae</taxon>
        <taxon>Carya</taxon>
    </lineage>
</organism>
<gene>
    <name evidence="1" type="ORF">CIPAW_14G133200</name>
</gene>
<keyword evidence="2" id="KW-1185">Reference proteome</keyword>
<proteinExistence type="predicted"/>
<protein>
    <submittedName>
        <fullName evidence="1">Uncharacterized protein</fullName>
    </submittedName>
</protein>
<dbReference type="Proteomes" id="UP000811609">
    <property type="component" value="Chromosome 14"/>
</dbReference>
<evidence type="ECO:0000313" key="2">
    <source>
        <dbReference type="Proteomes" id="UP000811609"/>
    </source>
</evidence>
<reference evidence="1" key="1">
    <citation type="submission" date="2020-12" db="EMBL/GenBank/DDBJ databases">
        <title>WGS assembly of Carya illinoinensis cv. Pawnee.</title>
        <authorList>
            <person name="Platts A."/>
            <person name="Shu S."/>
            <person name="Wright S."/>
            <person name="Barry K."/>
            <person name="Edger P."/>
            <person name="Pires J.C."/>
            <person name="Schmutz J."/>
        </authorList>
    </citation>
    <scope>NUCLEOTIDE SEQUENCE</scope>
    <source>
        <tissue evidence="1">Leaf</tissue>
    </source>
</reference>
<dbReference type="EMBL" id="CM031822">
    <property type="protein sequence ID" value="KAG6630114.1"/>
    <property type="molecule type" value="Genomic_DNA"/>
</dbReference>
<evidence type="ECO:0000313" key="1">
    <source>
        <dbReference type="EMBL" id="KAG6630114.1"/>
    </source>
</evidence>